<feature type="region of interest" description="Disordered" evidence="1">
    <location>
        <begin position="1"/>
        <end position="88"/>
    </location>
</feature>
<keyword evidence="3" id="KW-1185">Reference proteome</keyword>
<comment type="caution">
    <text evidence="2">The sequence shown here is derived from an EMBL/GenBank/DDBJ whole genome shotgun (WGS) entry which is preliminary data.</text>
</comment>
<sequence length="252" mass="27963">MSGKVSTPPQAALDIGPAHHPPSLYGKSSDIESINTYDPGSSVKSPLTPPMESPPYSASSMVANDSSAQTEDEVVKERNEAIRRTSDLREQLEMETARSAILKKERDDAILCALAMELRELAIKLGEVSAGDKLGLAQFERDHAITREVESAAQNNKAEEARDKALELSSELGSQIKQLLRELHEAHKLVSRTLSQKEKVEKERDEAREGILERLEDLKRMAERHVKEKEKKKKPLGFLGAVGTIINTSNWE</sequence>
<gene>
    <name evidence="2" type="ORF">EYC84_002839</name>
</gene>
<dbReference type="EMBL" id="VICG01000007">
    <property type="protein sequence ID" value="KAA8570579.1"/>
    <property type="molecule type" value="Genomic_DNA"/>
</dbReference>
<proteinExistence type="predicted"/>
<feature type="compositionally biased region" description="Polar residues" evidence="1">
    <location>
        <begin position="31"/>
        <end position="45"/>
    </location>
</feature>
<dbReference type="VEuPathDB" id="FungiDB:MFRU_031g00100"/>
<dbReference type="Proteomes" id="UP000322873">
    <property type="component" value="Unassembled WGS sequence"/>
</dbReference>
<protein>
    <submittedName>
        <fullName evidence="2">Uncharacterized protein</fullName>
    </submittedName>
</protein>
<feature type="compositionally biased region" description="Basic and acidic residues" evidence="1">
    <location>
        <begin position="73"/>
        <end position="88"/>
    </location>
</feature>
<reference evidence="2 3" key="1">
    <citation type="submission" date="2019-06" db="EMBL/GenBank/DDBJ databases">
        <title>Genome Sequence of the Brown Rot Fungal Pathogen Monilinia fructicola.</title>
        <authorList>
            <person name="De Miccolis Angelini R.M."/>
            <person name="Landi L."/>
            <person name="Abate D."/>
            <person name="Pollastro S."/>
            <person name="Romanazzi G."/>
            <person name="Faretra F."/>
        </authorList>
    </citation>
    <scope>NUCLEOTIDE SEQUENCE [LARGE SCALE GENOMIC DNA]</scope>
    <source>
        <strain evidence="2 3">Mfrc123</strain>
    </source>
</reference>
<evidence type="ECO:0000256" key="1">
    <source>
        <dbReference type="SAM" id="MobiDB-lite"/>
    </source>
</evidence>
<accession>A0A5M9JRB1</accession>
<name>A0A5M9JRB1_MONFR</name>
<dbReference type="AlphaFoldDB" id="A0A5M9JRB1"/>
<evidence type="ECO:0000313" key="3">
    <source>
        <dbReference type="Proteomes" id="UP000322873"/>
    </source>
</evidence>
<feature type="compositionally biased region" description="Polar residues" evidence="1">
    <location>
        <begin position="56"/>
        <end position="69"/>
    </location>
</feature>
<organism evidence="2 3">
    <name type="scientific">Monilinia fructicola</name>
    <name type="common">Brown rot fungus</name>
    <name type="synonym">Ciboria fructicola</name>
    <dbReference type="NCBI Taxonomy" id="38448"/>
    <lineage>
        <taxon>Eukaryota</taxon>
        <taxon>Fungi</taxon>
        <taxon>Dikarya</taxon>
        <taxon>Ascomycota</taxon>
        <taxon>Pezizomycotina</taxon>
        <taxon>Leotiomycetes</taxon>
        <taxon>Helotiales</taxon>
        <taxon>Sclerotiniaceae</taxon>
        <taxon>Monilinia</taxon>
    </lineage>
</organism>
<evidence type="ECO:0000313" key="2">
    <source>
        <dbReference type="EMBL" id="KAA8570579.1"/>
    </source>
</evidence>